<dbReference type="PANTHER" id="PTHR11533">
    <property type="entry name" value="PROTEASE M1 ZINC METALLOPROTEASE"/>
    <property type="match status" value="1"/>
</dbReference>
<gene>
    <name evidence="16" type="ORF">E7Z57_18770</name>
</gene>
<dbReference type="PANTHER" id="PTHR11533:SF174">
    <property type="entry name" value="PUROMYCIN-SENSITIVE AMINOPEPTIDASE-RELATED"/>
    <property type="match status" value="1"/>
</dbReference>
<evidence type="ECO:0000259" key="15">
    <source>
        <dbReference type="Pfam" id="PF17900"/>
    </source>
</evidence>
<feature type="site" description="Transition state stabilizer" evidence="11">
    <location>
        <position position="506"/>
    </location>
</feature>
<dbReference type="EC" id="3.4.11.-" evidence="12"/>
<dbReference type="InterPro" id="IPR042097">
    <property type="entry name" value="Aminopeptidase_N-like_N_sf"/>
</dbReference>
<feature type="region of interest" description="Disordered" evidence="13">
    <location>
        <begin position="43"/>
        <end position="97"/>
    </location>
</feature>
<evidence type="ECO:0000313" key="16">
    <source>
        <dbReference type="EMBL" id="QCX51149.1"/>
    </source>
</evidence>
<comment type="catalytic activity">
    <reaction evidence="1">
        <text>Release of an N-terminal amino acid, Xaa-|-Yaa- from a peptide, amide or arylamide. Xaa is preferably Ala, but may be most amino acids including Pro (slow action). When a terminal hydrophobic residue is followed by a prolyl residue, the two may be released as an intact Xaa-Pro dipeptide.</text>
        <dbReference type="EC" id="3.4.11.2"/>
    </reaction>
</comment>
<dbReference type="Gene3D" id="1.10.390.10">
    <property type="entry name" value="Neutral Protease Domain 2"/>
    <property type="match status" value="1"/>
</dbReference>
<name>A0AA92EFS0_RALSL</name>
<dbReference type="GO" id="GO:0016020">
    <property type="term" value="C:membrane"/>
    <property type="evidence" value="ECO:0007669"/>
    <property type="project" value="TreeGrafter"/>
</dbReference>
<evidence type="ECO:0000256" key="1">
    <source>
        <dbReference type="ARBA" id="ARBA00000098"/>
    </source>
</evidence>
<feature type="binding site" evidence="10">
    <location>
        <position position="424"/>
    </location>
    <ligand>
        <name>Zn(2+)</name>
        <dbReference type="ChEBI" id="CHEBI:29105"/>
        <note>catalytic</note>
    </ligand>
</feature>
<dbReference type="SUPFAM" id="SSF55486">
    <property type="entry name" value="Metalloproteases ('zincins'), catalytic domain"/>
    <property type="match status" value="1"/>
</dbReference>
<feature type="domain" description="Aminopeptidase N-like N-terminal" evidence="15">
    <location>
        <begin position="109"/>
        <end position="297"/>
    </location>
</feature>
<accession>A0AA92EFS0</accession>
<dbReference type="InterPro" id="IPR014782">
    <property type="entry name" value="Peptidase_M1_dom"/>
</dbReference>
<dbReference type="GO" id="GO:0008270">
    <property type="term" value="F:zinc ion binding"/>
    <property type="evidence" value="ECO:0007669"/>
    <property type="project" value="UniProtKB-UniRule"/>
</dbReference>
<feature type="compositionally biased region" description="Low complexity" evidence="13">
    <location>
        <begin position="47"/>
        <end position="93"/>
    </location>
</feature>
<dbReference type="CDD" id="cd09601">
    <property type="entry name" value="M1_APN-Q_like"/>
    <property type="match status" value="1"/>
</dbReference>
<keyword evidence="4 12" id="KW-0645">Protease</keyword>
<evidence type="ECO:0000256" key="2">
    <source>
        <dbReference type="ARBA" id="ARBA00010136"/>
    </source>
</evidence>
<dbReference type="InterPro" id="IPR027268">
    <property type="entry name" value="Peptidase_M4/M1_CTD_sf"/>
</dbReference>
<organism evidence="16 17">
    <name type="scientific">Ralstonia solanacearum</name>
    <name type="common">Pseudomonas solanacearum</name>
    <dbReference type="NCBI Taxonomy" id="305"/>
    <lineage>
        <taxon>Bacteria</taxon>
        <taxon>Pseudomonadati</taxon>
        <taxon>Pseudomonadota</taxon>
        <taxon>Betaproteobacteria</taxon>
        <taxon>Burkholderiales</taxon>
        <taxon>Burkholderiaceae</taxon>
        <taxon>Ralstonia</taxon>
        <taxon>Ralstonia solanacearum species complex</taxon>
    </lineage>
</organism>
<keyword evidence="16" id="KW-0614">Plasmid</keyword>
<evidence type="ECO:0000313" key="17">
    <source>
        <dbReference type="Proteomes" id="UP000310553"/>
    </source>
</evidence>
<dbReference type="Pfam" id="PF01433">
    <property type="entry name" value="Peptidase_M1"/>
    <property type="match status" value="1"/>
</dbReference>
<evidence type="ECO:0000256" key="6">
    <source>
        <dbReference type="ARBA" id="ARBA00022801"/>
    </source>
</evidence>
<keyword evidence="6 12" id="KW-0378">Hydrolase</keyword>
<feature type="binding site" evidence="10">
    <location>
        <position position="443"/>
    </location>
    <ligand>
        <name>Zn(2+)</name>
        <dbReference type="ChEBI" id="CHEBI:29105"/>
        <note>catalytic</note>
    </ligand>
</feature>
<proteinExistence type="inferred from homology"/>
<dbReference type="GO" id="GO:0042277">
    <property type="term" value="F:peptide binding"/>
    <property type="evidence" value="ECO:0007669"/>
    <property type="project" value="TreeGrafter"/>
</dbReference>
<dbReference type="SUPFAM" id="SSF63737">
    <property type="entry name" value="Leukotriene A4 hydrolase N-terminal domain"/>
    <property type="match status" value="1"/>
</dbReference>
<evidence type="ECO:0000259" key="14">
    <source>
        <dbReference type="Pfam" id="PF01433"/>
    </source>
</evidence>
<dbReference type="Pfam" id="PF17900">
    <property type="entry name" value="Peptidase_M1_N"/>
    <property type="match status" value="1"/>
</dbReference>
<keyword evidence="8 12" id="KW-0482">Metalloprotease</keyword>
<dbReference type="InterPro" id="IPR045357">
    <property type="entry name" value="Aminopeptidase_N-like_N"/>
</dbReference>
<dbReference type="Proteomes" id="UP000310553">
    <property type="component" value="Plasmid pUW386"/>
</dbReference>
<dbReference type="PRINTS" id="PR00756">
    <property type="entry name" value="ALADIPTASE"/>
</dbReference>
<evidence type="ECO:0000256" key="13">
    <source>
        <dbReference type="SAM" id="MobiDB-lite"/>
    </source>
</evidence>
<dbReference type="GO" id="GO:0070006">
    <property type="term" value="F:metalloaminopeptidase activity"/>
    <property type="evidence" value="ECO:0007669"/>
    <property type="project" value="TreeGrafter"/>
</dbReference>
<sequence length="750" mass="81860">MRYSTPIRHTAIARRTSAGSRRPWRLALLAQAAAVMLLAACGGGEDGSPTSSSSTLSADGSQQANAGTSPGTSTGTSPGTSTGTGTGTSTQTSAVDATVPPLELPAYIKPVNYKLWFRPNADLTGFSGRADVEIKVTKQTGEITLAAHNLRFDPNRVTLTATGSNTTQMLVPVPQSQGDFYDLRLPTGDIKPGTYMLHMEWTGTVNFTKAEGLFKLGLQGATGEKSDALITQGAANLSRQWFPCWDEPAFRHTFELTAEVPGDWKAIANGKQNSATQLPDGYQRVAFAKTPSMPSYLMFFGGGKFDVLEDQFTSPLDTSSTLPLRWWVPAGETHSAVAGMQYTKEALNYYYNYFQIPLPLDKIDTIVANDSYNNKNAGFGGMENWGAIFEFADQVLVPPEGAQTSIHSKGNARSFVVVSHELAHQWFGDLVTLDWWDNIWLNESFANWFENITKIELHPEFTGNSWEGYAAAKQRIYTLDLAVTAVPVQHNLSDTGSNDFLDRFAYHKGGHVLQMLENYIGHDAMRRGLQAYLNKYKFGNGTPARLWAELEAASDKPVGKVGDSFVRQTGVPLVTIDARCNPVTNQNVVTISQRAFPSKNMYPGYRWNIPLVLKYGDNFSQTQTLMFDQAGTQISLPTCSAVLANPTGLDYYVTNYSPALWSDLMAQAGAITDKATAANIAGDATQLYNAGLMSQALYSQITGIRTFQPALQTLRTQSVGIGAQQMPPLETPVHSIKYQGVMKHLSDLSQ</sequence>
<keyword evidence="7 10" id="KW-0862">Zinc</keyword>
<protein>
    <recommendedName>
        <fullName evidence="12">Aminopeptidase</fullName>
        <ecNumber evidence="12">3.4.11.-</ecNumber>
    </recommendedName>
</protein>
<dbReference type="GO" id="GO:0005615">
    <property type="term" value="C:extracellular space"/>
    <property type="evidence" value="ECO:0007669"/>
    <property type="project" value="TreeGrafter"/>
</dbReference>
<evidence type="ECO:0000256" key="4">
    <source>
        <dbReference type="ARBA" id="ARBA00022670"/>
    </source>
</evidence>
<comment type="similarity">
    <text evidence="2 12">Belongs to the peptidase M1 family.</text>
</comment>
<dbReference type="InterPro" id="IPR050344">
    <property type="entry name" value="Peptidase_M1_aminopeptidases"/>
</dbReference>
<dbReference type="EMBL" id="CP039340">
    <property type="protein sequence ID" value="QCX51149.1"/>
    <property type="molecule type" value="Genomic_DNA"/>
</dbReference>
<dbReference type="GO" id="GO:0016285">
    <property type="term" value="F:alanyl aminopeptidase activity"/>
    <property type="evidence" value="ECO:0007669"/>
    <property type="project" value="UniProtKB-EC"/>
</dbReference>
<keyword evidence="3 12" id="KW-0031">Aminopeptidase</keyword>
<dbReference type="InterPro" id="IPR001930">
    <property type="entry name" value="Peptidase_M1"/>
</dbReference>
<dbReference type="Gene3D" id="2.60.40.1730">
    <property type="entry name" value="tricorn interacting facor f3 domain"/>
    <property type="match status" value="1"/>
</dbReference>
<feature type="active site" description="Proton acceptor" evidence="9">
    <location>
        <position position="421"/>
    </location>
</feature>
<geneLocation type="plasmid" evidence="17">
    <name>puw386</name>
</geneLocation>
<evidence type="ECO:0000256" key="9">
    <source>
        <dbReference type="PIRSR" id="PIRSR634016-1"/>
    </source>
</evidence>
<dbReference type="GO" id="GO:0005737">
    <property type="term" value="C:cytoplasm"/>
    <property type="evidence" value="ECO:0007669"/>
    <property type="project" value="TreeGrafter"/>
</dbReference>
<evidence type="ECO:0000256" key="11">
    <source>
        <dbReference type="PIRSR" id="PIRSR634016-4"/>
    </source>
</evidence>
<feature type="domain" description="Peptidase M1 membrane alanine aminopeptidase" evidence="14">
    <location>
        <begin position="340"/>
        <end position="564"/>
    </location>
</feature>
<evidence type="ECO:0000256" key="10">
    <source>
        <dbReference type="PIRSR" id="PIRSR634016-3"/>
    </source>
</evidence>
<evidence type="ECO:0000256" key="7">
    <source>
        <dbReference type="ARBA" id="ARBA00022833"/>
    </source>
</evidence>
<dbReference type="AlphaFoldDB" id="A0AA92EFS0"/>
<evidence type="ECO:0000256" key="3">
    <source>
        <dbReference type="ARBA" id="ARBA00022438"/>
    </source>
</evidence>
<feature type="binding site" evidence="10">
    <location>
        <position position="420"/>
    </location>
    <ligand>
        <name>Zn(2+)</name>
        <dbReference type="ChEBI" id="CHEBI:29105"/>
        <note>catalytic</note>
    </ligand>
</feature>
<evidence type="ECO:0000256" key="12">
    <source>
        <dbReference type="RuleBase" id="RU364040"/>
    </source>
</evidence>
<dbReference type="GO" id="GO:0043171">
    <property type="term" value="P:peptide catabolic process"/>
    <property type="evidence" value="ECO:0007669"/>
    <property type="project" value="TreeGrafter"/>
</dbReference>
<keyword evidence="5 10" id="KW-0479">Metal-binding</keyword>
<evidence type="ECO:0000256" key="5">
    <source>
        <dbReference type="ARBA" id="ARBA00022723"/>
    </source>
</evidence>
<comment type="cofactor">
    <cofactor evidence="10 12">
        <name>Zn(2+)</name>
        <dbReference type="ChEBI" id="CHEBI:29105"/>
    </cofactor>
    <text evidence="10 12">Binds 1 zinc ion per subunit.</text>
</comment>
<dbReference type="GO" id="GO:0006508">
    <property type="term" value="P:proteolysis"/>
    <property type="evidence" value="ECO:0007669"/>
    <property type="project" value="UniProtKB-KW"/>
</dbReference>
<dbReference type="InterPro" id="IPR034016">
    <property type="entry name" value="M1_APN-typ"/>
</dbReference>
<evidence type="ECO:0000256" key="8">
    <source>
        <dbReference type="ARBA" id="ARBA00023049"/>
    </source>
</evidence>
<reference evidence="16 17" key="1">
    <citation type="submission" date="2019-04" db="EMBL/GenBank/DDBJ databases">
        <title>Complete Genome of UW386 and Higher Quality Genome of UW700.</title>
        <authorList>
            <person name="Jacobs J."/>
            <person name="Perez A."/>
            <person name="Steidl O."/>
            <person name="Allen C."/>
        </authorList>
    </citation>
    <scope>NUCLEOTIDE SEQUENCE [LARGE SCALE GENOMIC DNA]</scope>
    <source>
        <strain evidence="16 17">UW386</strain>
        <plasmid evidence="17">puw386</plasmid>
    </source>
</reference>